<keyword evidence="2" id="KW-0732">Signal</keyword>
<dbReference type="EnsemblMetazoa" id="XM_019916269.1">
    <property type="protein sequence ID" value="XP_019771828.1"/>
    <property type="gene ID" value="LOC109545517"/>
</dbReference>
<accession>N6SYM0</accession>
<dbReference type="SUPFAM" id="SSF48726">
    <property type="entry name" value="Immunoglobulin"/>
    <property type="match status" value="2"/>
</dbReference>
<proteinExistence type="predicted"/>
<dbReference type="Pfam" id="PF07679">
    <property type="entry name" value="I-set"/>
    <property type="match status" value="1"/>
</dbReference>
<organism evidence="4">
    <name type="scientific">Dendroctonus ponderosae</name>
    <name type="common">Mountain pine beetle</name>
    <dbReference type="NCBI Taxonomy" id="77166"/>
    <lineage>
        <taxon>Eukaryota</taxon>
        <taxon>Metazoa</taxon>
        <taxon>Ecdysozoa</taxon>
        <taxon>Arthropoda</taxon>
        <taxon>Hexapoda</taxon>
        <taxon>Insecta</taxon>
        <taxon>Pterygota</taxon>
        <taxon>Neoptera</taxon>
        <taxon>Endopterygota</taxon>
        <taxon>Coleoptera</taxon>
        <taxon>Polyphaga</taxon>
        <taxon>Cucujiformia</taxon>
        <taxon>Curculionidae</taxon>
        <taxon>Scolytinae</taxon>
        <taxon>Dendroctonus</taxon>
    </lineage>
</organism>
<dbReference type="InterPro" id="IPR013098">
    <property type="entry name" value="Ig_I-set"/>
</dbReference>
<dbReference type="Proteomes" id="UP000019118">
    <property type="component" value="Unassembled WGS sequence"/>
</dbReference>
<gene>
    <name evidence="6" type="primary">109545517</name>
    <name evidence="5" type="ORF">D910_10068</name>
    <name evidence="4" type="ORF">YQE_12824</name>
</gene>
<dbReference type="InterPro" id="IPR036179">
    <property type="entry name" value="Ig-like_dom_sf"/>
</dbReference>
<keyword evidence="1" id="KW-0472">Membrane</keyword>
<keyword evidence="1" id="KW-0812">Transmembrane</keyword>
<evidence type="ECO:0000256" key="1">
    <source>
        <dbReference type="SAM" id="Phobius"/>
    </source>
</evidence>
<feature type="signal peptide" evidence="2">
    <location>
        <begin position="1"/>
        <end position="21"/>
    </location>
</feature>
<dbReference type="SMART" id="SM00409">
    <property type="entry name" value="IG"/>
    <property type="match status" value="2"/>
</dbReference>
<dbReference type="AlphaFoldDB" id="N6SYM0"/>
<evidence type="ECO:0000313" key="8">
    <source>
        <dbReference type="Proteomes" id="UP000030742"/>
    </source>
</evidence>
<dbReference type="SMART" id="SM00408">
    <property type="entry name" value="IGc2"/>
    <property type="match status" value="2"/>
</dbReference>
<dbReference type="KEGG" id="dpa:109545517"/>
<protein>
    <recommendedName>
        <fullName evidence="3">Ig-like domain-containing protein</fullName>
    </recommendedName>
</protein>
<feature type="transmembrane region" description="Helical" evidence="1">
    <location>
        <begin position="263"/>
        <end position="284"/>
    </location>
</feature>
<evidence type="ECO:0000259" key="3">
    <source>
        <dbReference type="PROSITE" id="PS50835"/>
    </source>
</evidence>
<evidence type="ECO:0000313" key="7">
    <source>
        <dbReference type="Proteomes" id="UP000019118"/>
    </source>
</evidence>
<keyword evidence="1" id="KW-1133">Transmembrane helix</keyword>
<dbReference type="PROSITE" id="PS50835">
    <property type="entry name" value="IG_LIKE"/>
    <property type="match status" value="1"/>
</dbReference>
<sequence length="318" mass="35962">MLIYWLQVWFILCFWTVEHLAQDLADIEGFSNDSPFNVEPKVENIKVKVGTPINLKCANHLSNHTVWEYKECEILYKGIVCNLHDLTKPKVKDKDSWKRQSTKQRLEIDSMNKADSGLYRCLEKGVVKKSLIIEVVGADSYEGPPPSVQSLLTSNITNQLNMEFTIQCNVTSVIPPTVIWFKKCYGSKCDIDYDGICYCHLNITASSYNIGNTYISKMNIFNAKEIDSGLYACLAVTEYGKDYKYVTITVPDVDGKNNNSNSFPLLFLIPLALIIVPLLVWLCYFRRKTKKPLSVVNAGQQRQNLLSLSASRAAGSMV</sequence>
<feature type="domain" description="Ig-like" evidence="3">
    <location>
        <begin position="146"/>
        <end position="249"/>
    </location>
</feature>
<dbReference type="EMBL" id="KB741292">
    <property type="protein sequence ID" value="ENN70313.1"/>
    <property type="molecule type" value="Genomic_DNA"/>
</dbReference>
<dbReference type="InterPro" id="IPR003598">
    <property type="entry name" value="Ig_sub2"/>
</dbReference>
<dbReference type="Gene3D" id="2.60.40.10">
    <property type="entry name" value="Immunoglobulins"/>
    <property type="match status" value="2"/>
</dbReference>
<dbReference type="EnsemblMetazoa" id="XM_019916268.1">
    <property type="protein sequence ID" value="XP_019771827.1"/>
    <property type="gene ID" value="LOC109545517"/>
</dbReference>
<dbReference type="HOGENOM" id="CLU_062691_0_0_1"/>
<dbReference type="InterPro" id="IPR007110">
    <property type="entry name" value="Ig-like_dom"/>
</dbReference>
<dbReference type="PANTHER" id="PTHR46013:SF7">
    <property type="entry name" value="IG-LIKE DOMAIN-CONTAINING PROTEIN"/>
    <property type="match status" value="1"/>
</dbReference>
<reference evidence="6" key="2">
    <citation type="submission" date="2024-08" db="UniProtKB">
        <authorList>
            <consortium name="EnsemblMetazoa"/>
        </authorList>
    </citation>
    <scope>IDENTIFICATION</scope>
</reference>
<dbReference type="EMBL" id="KB632334">
    <property type="protein sequence ID" value="ERL92759.1"/>
    <property type="molecule type" value="Genomic_DNA"/>
</dbReference>
<name>N6SYM0_DENPD</name>
<evidence type="ECO:0000313" key="6">
    <source>
        <dbReference type="EnsemblMetazoa" id="XP_019771827.1"/>
    </source>
</evidence>
<dbReference type="InterPro" id="IPR013783">
    <property type="entry name" value="Ig-like_fold"/>
</dbReference>
<keyword evidence="7" id="KW-1185">Reference proteome</keyword>
<dbReference type="Proteomes" id="UP000030742">
    <property type="component" value="Unassembled WGS sequence"/>
</dbReference>
<evidence type="ECO:0000313" key="4">
    <source>
        <dbReference type="EMBL" id="ENN70313.1"/>
    </source>
</evidence>
<dbReference type="STRING" id="77166.N6SYM0"/>
<feature type="non-terminal residue" evidence="4">
    <location>
        <position position="1"/>
    </location>
</feature>
<evidence type="ECO:0000313" key="5">
    <source>
        <dbReference type="EMBL" id="ERL92759.1"/>
    </source>
</evidence>
<dbReference type="InterPro" id="IPR003599">
    <property type="entry name" value="Ig_sub"/>
</dbReference>
<feature type="chain" id="PRO_5010971632" description="Ig-like domain-containing protein" evidence="2">
    <location>
        <begin position="22"/>
        <end position="318"/>
    </location>
</feature>
<dbReference type="PANTHER" id="PTHR46013">
    <property type="entry name" value="VASCULAR CELL ADHESION MOLECULE 1"/>
    <property type="match status" value="1"/>
</dbReference>
<reference evidence="7 8" key="1">
    <citation type="journal article" date="2013" name="Genome Biol.">
        <title>Draft genome of the mountain pine beetle, Dendroctonus ponderosae Hopkins, a major forest pest.</title>
        <authorList>
            <person name="Keeling C.I."/>
            <person name="Yuen M.M."/>
            <person name="Liao N.Y."/>
            <person name="Docking T.R."/>
            <person name="Chan S.K."/>
            <person name="Taylor G.A."/>
            <person name="Palmquist D.L."/>
            <person name="Jackman S.D."/>
            <person name="Nguyen A."/>
            <person name="Li M."/>
            <person name="Henderson H."/>
            <person name="Janes J.K."/>
            <person name="Zhao Y."/>
            <person name="Pandoh P."/>
            <person name="Moore R."/>
            <person name="Sperling F.A."/>
            <person name="Huber D.P."/>
            <person name="Birol I."/>
            <person name="Jones S.J."/>
            <person name="Bohlmann J."/>
        </authorList>
    </citation>
    <scope>NUCLEOTIDE SEQUENCE</scope>
</reference>
<dbReference type="OrthoDB" id="6244905at2759"/>
<evidence type="ECO:0000256" key="2">
    <source>
        <dbReference type="SAM" id="SignalP"/>
    </source>
</evidence>